<dbReference type="Pfam" id="PF14417">
    <property type="entry name" value="MEDS"/>
    <property type="match status" value="1"/>
</dbReference>
<evidence type="ECO:0000313" key="2">
    <source>
        <dbReference type="EMBL" id="MEJ8280010.1"/>
    </source>
</evidence>
<organism evidence="2 3">
    <name type="scientific">Pseudonocardia spirodelae</name>
    <dbReference type="NCBI Taxonomy" id="3133431"/>
    <lineage>
        <taxon>Bacteria</taxon>
        <taxon>Bacillati</taxon>
        <taxon>Actinomycetota</taxon>
        <taxon>Actinomycetes</taxon>
        <taxon>Pseudonocardiales</taxon>
        <taxon>Pseudonocardiaceae</taxon>
        <taxon>Pseudonocardia</taxon>
    </lineage>
</organism>
<dbReference type="Pfam" id="PF01740">
    <property type="entry name" value="STAS"/>
    <property type="match status" value="1"/>
</dbReference>
<dbReference type="Proteomes" id="UP001364211">
    <property type="component" value="Unassembled WGS sequence"/>
</dbReference>
<evidence type="ECO:0000259" key="1">
    <source>
        <dbReference type="PROSITE" id="PS50801"/>
    </source>
</evidence>
<dbReference type="RefSeq" id="WP_340290709.1">
    <property type="nucleotide sequence ID" value="NZ_JBBJUP010000010.1"/>
</dbReference>
<dbReference type="InterPro" id="IPR025847">
    <property type="entry name" value="MEDS_domain"/>
</dbReference>
<dbReference type="EMBL" id="JBBJUP010000010">
    <property type="protein sequence ID" value="MEJ8280010.1"/>
    <property type="molecule type" value="Genomic_DNA"/>
</dbReference>
<accession>A0ABU8T9D1</accession>
<dbReference type="CDD" id="cd07043">
    <property type="entry name" value="STAS_anti-anti-sigma_factors"/>
    <property type="match status" value="1"/>
</dbReference>
<evidence type="ECO:0000313" key="3">
    <source>
        <dbReference type="Proteomes" id="UP001364211"/>
    </source>
</evidence>
<sequence>MTAPVEEAVRHVLTVPVSDEQLAEDVAVFLAEGLVAGERVAYFDDDTADLVLSRLADDGVDVTGPLRSGQFQLVPQEFTRAALHAPIDELAGLMEQNVGDALGAGWSGLRFSGQMDHGLRRPGGVVLDEYDRLLDEAVRAHPLRALCVYDHLRYPDDLIATMRALHPAEPPAAPLHDDSLLRITTTGPARVRLAGEIDHANRPQVRRVLARLIDKVVRGEVGEGTLTADLSALRFVDVAGAVSLVHAADELPVSVLLRLENLRPGVARLLERCGAGFAPQLELVVRERHPLCTADALGLAAGGQGA</sequence>
<dbReference type="InterPro" id="IPR036513">
    <property type="entry name" value="STAS_dom_sf"/>
</dbReference>
<keyword evidence="3" id="KW-1185">Reference proteome</keyword>
<dbReference type="Gene3D" id="3.30.750.24">
    <property type="entry name" value="STAS domain"/>
    <property type="match status" value="1"/>
</dbReference>
<proteinExistence type="predicted"/>
<dbReference type="InterPro" id="IPR002645">
    <property type="entry name" value="STAS_dom"/>
</dbReference>
<gene>
    <name evidence="2" type="ORF">WJX68_13780</name>
</gene>
<dbReference type="PROSITE" id="PS50801">
    <property type="entry name" value="STAS"/>
    <property type="match status" value="1"/>
</dbReference>
<reference evidence="2 3" key="1">
    <citation type="submission" date="2024-03" db="EMBL/GenBank/DDBJ databases">
        <title>Draft genome sequence of Pseudonocardia sp. DW16-2.</title>
        <authorList>
            <person name="Duangmal K."/>
        </authorList>
    </citation>
    <scope>NUCLEOTIDE SEQUENCE [LARGE SCALE GENOMIC DNA]</scope>
    <source>
        <strain evidence="2 3">DW16-2</strain>
    </source>
</reference>
<feature type="domain" description="STAS" evidence="1">
    <location>
        <begin position="191"/>
        <end position="274"/>
    </location>
</feature>
<name>A0ABU8T9D1_9PSEU</name>
<comment type="caution">
    <text evidence="2">The sequence shown here is derived from an EMBL/GenBank/DDBJ whole genome shotgun (WGS) entry which is preliminary data.</text>
</comment>
<protein>
    <submittedName>
        <fullName evidence="2">MEDS domain-containing protein</fullName>
    </submittedName>
</protein>
<dbReference type="SUPFAM" id="SSF52091">
    <property type="entry name" value="SpoIIaa-like"/>
    <property type="match status" value="1"/>
</dbReference>